<keyword evidence="3" id="KW-1185">Reference proteome</keyword>
<protein>
    <submittedName>
        <fullName evidence="2">Uncharacterized protein</fullName>
    </submittedName>
</protein>
<feature type="compositionally biased region" description="Low complexity" evidence="1">
    <location>
        <begin position="11"/>
        <end position="25"/>
    </location>
</feature>
<feature type="compositionally biased region" description="Basic and acidic residues" evidence="1">
    <location>
        <begin position="239"/>
        <end position="248"/>
    </location>
</feature>
<organism evidence="2 3">
    <name type="scientific">Suillus placidus</name>
    <dbReference type="NCBI Taxonomy" id="48579"/>
    <lineage>
        <taxon>Eukaryota</taxon>
        <taxon>Fungi</taxon>
        <taxon>Dikarya</taxon>
        <taxon>Basidiomycota</taxon>
        <taxon>Agaricomycotina</taxon>
        <taxon>Agaricomycetes</taxon>
        <taxon>Agaricomycetidae</taxon>
        <taxon>Boletales</taxon>
        <taxon>Suillineae</taxon>
        <taxon>Suillaceae</taxon>
        <taxon>Suillus</taxon>
    </lineage>
</organism>
<comment type="caution">
    <text evidence="2">The sequence shown here is derived from an EMBL/GenBank/DDBJ whole genome shotgun (WGS) entry which is preliminary data.</text>
</comment>
<dbReference type="OrthoDB" id="2680525at2759"/>
<dbReference type="AlphaFoldDB" id="A0A9P7D457"/>
<accession>A0A9P7D457</accession>
<gene>
    <name evidence="2" type="ORF">EV702DRAFT_1045185</name>
</gene>
<reference evidence="2" key="1">
    <citation type="journal article" date="2020" name="New Phytol.">
        <title>Comparative genomics reveals dynamic genome evolution in host specialist ectomycorrhizal fungi.</title>
        <authorList>
            <person name="Lofgren L.A."/>
            <person name="Nguyen N.H."/>
            <person name="Vilgalys R."/>
            <person name="Ruytinx J."/>
            <person name="Liao H.L."/>
            <person name="Branco S."/>
            <person name="Kuo A."/>
            <person name="LaButti K."/>
            <person name="Lipzen A."/>
            <person name="Andreopoulos W."/>
            <person name="Pangilinan J."/>
            <person name="Riley R."/>
            <person name="Hundley H."/>
            <person name="Na H."/>
            <person name="Barry K."/>
            <person name="Grigoriev I.V."/>
            <person name="Stajich J.E."/>
            <person name="Kennedy P.G."/>
        </authorList>
    </citation>
    <scope>NUCLEOTIDE SEQUENCE</scope>
    <source>
        <strain evidence="2">DOB743</strain>
    </source>
</reference>
<feature type="region of interest" description="Disordered" evidence="1">
    <location>
        <begin position="1"/>
        <end position="38"/>
    </location>
</feature>
<proteinExistence type="predicted"/>
<evidence type="ECO:0000313" key="3">
    <source>
        <dbReference type="Proteomes" id="UP000714275"/>
    </source>
</evidence>
<dbReference type="Proteomes" id="UP000714275">
    <property type="component" value="Unassembled WGS sequence"/>
</dbReference>
<feature type="compositionally biased region" description="Pro residues" evidence="1">
    <location>
        <begin position="1"/>
        <end position="10"/>
    </location>
</feature>
<sequence length="354" mass="38892">MSQPSTPVPSPDAHSSSTLSSPTPSQENTPDASDSSSVSTMHSSLLYTSLIGTVNSPFAADVEMLVNIPINNNPHALHSIFNDRADYWVSPDGNVLHLVFPAKLHLEGCYNKSGEYFNLPETGLDLTDIKNAEIQFEVLPLDDKEKDCPALAIGCSQFAMSLLCTLHSTAEEARNASLDAGTIPLHMPFWCTYKEDDKYSLVVTACAAFKGVLDLKTATTPQMSRTEAVTDVKSQNRMCRSDESEQGKKSNGSEPQCLRQAHDYKTKLKEGMIVELDIILKLPHGNNPTPAMSMGLHMQPLPCTKYTQPIFVDLLKDKKGKRKAMDEATGQSPTKKSSFTDVLDEDKLEYTMVE</sequence>
<evidence type="ECO:0000256" key="1">
    <source>
        <dbReference type="SAM" id="MobiDB-lite"/>
    </source>
</evidence>
<name>A0A9P7D457_9AGAM</name>
<dbReference type="EMBL" id="JABBWD010000019">
    <property type="protein sequence ID" value="KAG1777811.1"/>
    <property type="molecule type" value="Genomic_DNA"/>
</dbReference>
<feature type="region of interest" description="Disordered" evidence="1">
    <location>
        <begin position="232"/>
        <end position="258"/>
    </location>
</feature>
<evidence type="ECO:0000313" key="2">
    <source>
        <dbReference type="EMBL" id="KAG1777811.1"/>
    </source>
</evidence>